<keyword evidence="4 11" id="KW-0678">Repressor</keyword>
<evidence type="ECO:0000256" key="11">
    <source>
        <dbReference type="RuleBase" id="RU364134"/>
    </source>
</evidence>
<dbReference type="GO" id="GO:0003713">
    <property type="term" value="F:transcription coactivator activity"/>
    <property type="evidence" value="ECO:0007669"/>
    <property type="project" value="TreeGrafter"/>
</dbReference>
<evidence type="ECO:0000256" key="7">
    <source>
        <dbReference type="ARBA" id="ARBA00023163"/>
    </source>
</evidence>
<evidence type="ECO:0000256" key="2">
    <source>
        <dbReference type="ARBA" id="ARBA00009354"/>
    </source>
</evidence>
<dbReference type="GO" id="GO:0016592">
    <property type="term" value="C:mediator complex"/>
    <property type="evidence" value="ECO:0007669"/>
    <property type="project" value="InterPro"/>
</dbReference>
<keyword evidence="17" id="KW-1185">Reference proteome</keyword>
<dbReference type="InterPro" id="IPR009401">
    <property type="entry name" value="Med13_C"/>
</dbReference>
<dbReference type="Proteomes" id="UP000030752">
    <property type="component" value="Unassembled WGS sequence"/>
</dbReference>
<evidence type="ECO:0000259" key="13">
    <source>
        <dbReference type="Pfam" id="PF06333"/>
    </source>
</evidence>
<dbReference type="HOGENOM" id="CLU_002210_0_0_1"/>
<evidence type="ECO:0000259" key="14">
    <source>
        <dbReference type="Pfam" id="PF11597"/>
    </source>
</evidence>
<evidence type="ECO:0000259" key="15">
    <source>
        <dbReference type="Pfam" id="PF18296"/>
    </source>
</evidence>
<comment type="function">
    <text evidence="9 11">Component of the SRB8-11 complex. The SRB8-11 complex is a regulatory module of the Mediator complex which is itself involved in regulation of basal and activated RNA polymerase II-dependent transcription. The SRB8-11 complex may be involved in the transcriptional repression of a subset of genes regulated by Mediator. It may inhibit the association of the Mediator complex with RNA polymerase II to form the holoenzyme complex.</text>
</comment>
<comment type="subcellular location">
    <subcellularLocation>
        <location evidence="1 11">Nucleus</location>
    </subcellularLocation>
</comment>
<feature type="region of interest" description="Disordered" evidence="12">
    <location>
        <begin position="638"/>
        <end position="670"/>
    </location>
</feature>
<dbReference type="InterPro" id="IPR051139">
    <property type="entry name" value="Mediator_complx_sub13"/>
</dbReference>
<comment type="subunit">
    <text evidence="11">Component of the SRB8-11 complex, which itself associates with the Mediator complex.</text>
</comment>
<feature type="region of interest" description="Disordered" evidence="12">
    <location>
        <begin position="521"/>
        <end position="624"/>
    </location>
</feature>
<evidence type="ECO:0000256" key="9">
    <source>
        <dbReference type="ARBA" id="ARBA00025661"/>
    </source>
</evidence>
<dbReference type="Pfam" id="PF11597">
    <property type="entry name" value="Med13_N"/>
    <property type="match status" value="1"/>
</dbReference>
<evidence type="ECO:0000256" key="4">
    <source>
        <dbReference type="ARBA" id="ARBA00022491"/>
    </source>
</evidence>
<gene>
    <name evidence="16" type="ORF">HMPREF1541_05843</name>
</gene>
<keyword evidence="8 11" id="KW-0539">Nucleus</keyword>
<feature type="domain" description="Mediator complex subunit Med13 N-terminal" evidence="14">
    <location>
        <begin position="6"/>
        <end position="332"/>
    </location>
</feature>
<sequence length="1357" mass="147562">MTAVAEFPSNCSTNTIVLQDFGEVAYIVCTVSIPPQNHNAPPDPSPESNLARLKHTEKQFHQASILASIDNDALQLFTFYKKIDVLKDQRTILTKFGQILRSNSCTISYKAAARAPDLLKPENGRLYRLFITAVLANIEITVTDGRRLTPLGQRYHAVEVLNAPRSLIENDLEEWALMRTDLQMVHTGQIILTVSEQRHLTPLTVSARGLQQPIDYGKPWRAMPVVLAPTGQLAVYRNGWIGRAEDGHGHPKALSKHLLASLHIWQGLFEKWSKLEPYVDTQIDDLWAELSIPVQEQPVTEPPTSPNAKKHEIKSSMSFKTLFWPAKWCFAFDLSRGFSDDGSGTEAEYDPVQFILEWFETLGNGDYGLSHSTNRTASADNDDASIFPEDTAFENAETFQPFGPPVFPASQTVYPTPPDVVMTHATPAMSSVDGMAATPATLSRIAAEASTLRQDQAMEVDSGIAVGVGSGLYDEDLFEDMPDEAFGQNAAGDEPNWDFFDKPTLEAEAADIELADAMDVDPLTQPSDGAGDEEQNNAAGNVSAPQVSKAETLASQQHEEMAEQVPSSVSPSEDAPKMGRASADPLITEEFPAPESGDTRPRRPSVFDGVHRRTTSPQRDQRYTATGSFHFNARAAPTKMAASPPSLDQWIKRSPSPSVSSDSDLSGYETPIYADSPLEYRIPTPGQLPDESTSMAAEGQNLKIDTEALEQEAHLVFELVSVQHTRSTLDDAVVFAKPAGLGSQFDKPNVRNGFAHEVVHQITQTCLLHDVYGVSSLTVDGASRHDVSLTMGNLADGTGFSNVAHLCGIVPPTSGKKPIGRTTRLPEPEVTMKRLDKQITARPSILPFWDTLGLQPAPKSKDVTAFCLHPHGSGMADSCLDFLDRISDAYVSCNLGQHQAGSIAGVSSDGLLEADPNDQGMFLGPVRRLGEALAKPTQKGGTLVIYLIANSRHDMAYVYCSVAAYAIRRHVEQGWAKRSEQLNLVFQVVPPDFVASSQEVVVPAQSAYNSVALGVYSRIPPFDIETSLGICEYPLVLPEGRDGVNFGLEAGVISPLSKDGACLHVGYSWSDDRRWLVAAWTDARGFLSFVMPYQIKSHILGPARSIDEVVKDMWAISHELMARQRNRWKLVVSRAGTFEAPEINAWMSVANSRAESAKSKCSLSLLTVELNPTLRIFPQAEHGKSAQNAYGTPASTPQGGVTSPEQVVAATPTPGGTSTLNAPTPPEQGFDPNADNDLSIVDPGEESWAVILPYGVNQSKDILEIRPAVASGYLVKRNGIREEDGLTMLGVHMIWPTPNPSTTPPGQREDELEDLVNDFRGLVTLAAARGCIDKATSCVPWHIHTSVTGATTLGKLI</sequence>
<evidence type="ECO:0000256" key="6">
    <source>
        <dbReference type="ARBA" id="ARBA00023159"/>
    </source>
</evidence>
<dbReference type="STRING" id="1220924.W2RT27"/>
<feature type="domain" description="Mediator complex subunit Med13 C-terminal" evidence="13">
    <location>
        <begin position="1036"/>
        <end position="1345"/>
    </location>
</feature>
<dbReference type="InParanoid" id="W2RT27"/>
<evidence type="ECO:0000313" key="17">
    <source>
        <dbReference type="Proteomes" id="UP000030752"/>
    </source>
</evidence>
<evidence type="ECO:0000256" key="1">
    <source>
        <dbReference type="ARBA" id="ARBA00004123"/>
    </source>
</evidence>
<accession>W2RT27</accession>
<dbReference type="Pfam" id="PF06333">
    <property type="entry name" value="Med13_C"/>
    <property type="match status" value="1"/>
</dbReference>
<dbReference type="VEuPathDB" id="FungiDB:HMPREF1541_05843"/>
<evidence type="ECO:0000313" key="16">
    <source>
        <dbReference type="EMBL" id="ETN39617.1"/>
    </source>
</evidence>
<dbReference type="eggNOG" id="KOG3600">
    <property type="taxonomic scope" value="Eukaryota"/>
</dbReference>
<protein>
    <recommendedName>
        <fullName evidence="3 11">Mediator of RNA polymerase II transcription subunit 13</fullName>
    </recommendedName>
    <alternativeName>
        <fullName evidence="10 11">Mediator complex subunit 13</fullName>
    </alternativeName>
</protein>
<feature type="compositionally biased region" description="Polar residues" evidence="12">
    <location>
        <begin position="615"/>
        <end position="624"/>
    </location>
</feature>
<dbReference type="EMBL" id="KB822721">
    <property type="protein sequence ID" value="ETN39617.1"/>
    <property type="molecule type" value="Genomic_DNA"/>
</dbReference>
<feature type="compositionally biased region" description="Polar residues" evidence="12">
    <location>
        <begin position="1185"/>
        <end position="1205"/>
    </location>
</feature>
<evidence type="ECO:0000256" key="5">
    <source>
        <dbReference type="ARBA" id="ARBA00023015"/>
    </source>
</evidence>
<evidence type="ECO:0000256" key="3">
    <source>
        <dbReference type="ARBA" id="ARBA00019618"/>
    </source>
</evidence>
<comment type="similarity">
    <text evidence="2 11">Belongs to the Mediator complex subunit 13 family.</text>
</comment>
<organism evidence="16 17">
    <name type="scientific">Cyphellophora europaea (strain CBS 101466)</name>
    <name type="common">Phialophora europaea</name>
    <dbReference type="NCBI Taxonomy" id="1220924"/>
    <lineage>
        <taxon>Eukaryota</taxon>
        <taxon>Fungi</taxon>
        <taxon>Dikarya</taxon>
        <taxon>Ascomycota</taxon>
        <taxon>Pezizomycotina</taxon>
        <taxon>Eurotiomycetes</taxon>
        <taxon>Chaetothyriomycetidae</taxon>
        <taxon>Chaetothyriales</taxon>
        <taxon>Cyphellophoraceae</taxon>
        <taxon>Cyphellophora</taxon>
    </lineage>
</organism>
<feature type="region of interest" description="Disordered" evidence="12">
    <location>
        <begin position="1185"/>
        <end position="1229"/>
    </location>
</feature>
<keyword evidence="6 11" id="KW-0010">Activator</keyword>
<dbReference type="OrthoDB" id="103819at2759"/>
<evidence type="ECO:0000256" key="12">
    <source>
        <dbReference type="SAM" id="MobiDB-lite"/>
    </source>
</evidence>
<feature type="compositionally biased region" description="Polar residues" evidence="12">
    <location>
        <begin position="536"/>
        <end position="546"/>
    </location>
</feature>
<dbReference type="PANTHER" id="PTHR48249:SF3">
    <property type="entry name" value="MEDIATOR OF RNA POLYMERASE II TRANSCRIPTION SUBUNIT 13"/>
    <property type="match status" value="1"/>
</dbReference>
<keyword evidence="5 11" id="KW-0805">Transcription regulation</keyword>
<reference evidence="16 17" key="1">
    <citation type="submission" date="2013-03" db="EMBL/GenBank/DDBJ databases">
        <title>The Genome Sequence of Phialophora europaea CBS 101466.</title>
        <authorList>
            <consortium name="The Broad Institute Genomics Platform"/>
            <person name="Cuomo C."/>
            <person name="de Hoog S."/>
            <person name="Gorbushina A."/>
            <person name="Walker B."/>
            <person name="Young S.K."/>
            <person name="Zeng Q."/>
            <person name="Gargeya S."/>
            <person name="Fitzgerald M."/>
            <person name="Haas B."/>
            <person name="Abouelleil A."/>
            <person name="Allen A.W."/>
            <person name="Alvarado L."/>
            <person name="Arachchi H.M."/>
            <person name="Berlin A.M."/>
            <person name="Chapman S.B."/>
            <person name="Gainer-Dewar J."/>
            <person name="Goldberg J."/>
            <person name="Griggs A."/>
            <person name="Gujja S."/>
            <person name="Hansen M."/>
            <person name="Howarth C."/>
            <person name="Imamovic A."/>
            <person name="Ireland A."/>
            <person name="Larimer J."/>
            <person name="McCowan C."/>
            <person name="Murphy C."/>
            <person name="Pearson M."/>
            <person name="Poon T.W."/>
            <person name="Priest M."/>
            <person name="Roberts A."/>
            <person name="Saif S."/>
            <person name="Shea T."/>
            <person name="Sisk P."/>
            <person name="Sykes S."/>
            <person name="Wortman J."/>
            <person name="Nusbaum C."/>
            <person name="Birren B."/>
        </authorList>
    </citation>
    <scope>NUCLEOTIDE SEQUENCE [LARGE SCALE GENOMIC DNA]</scope>
    <source>
        <strain evidence="16 17">CBS 101466</strain>
    </source>
</reference>
<evidence type="ECO:0000256" key="8">
    <source>
        <dbReference type="ARBA" id="ARBA00023242"/>
    </source>
</evidence>
<dbReference type="InterPro" id="IPR041285">
    <property type="entry name" value="MID_MedPIWI"/>
</dbReference>
<evidence type="ECO:0000256" key="10">
    <source>
        <dbReference type="ARBA" id="ARBA00032008"/>
    </source>
</evidence>
<dbReference type="RefSeq" id="XP_008718402.1">
    <property type="nucleotide sequence ID" value="XM_008720180.1"/>
</dbReference>
<keyword evidence="7 11" id="KW-0804">Transcription</keyword>
<dbReference type="GeneID" id="19973182"/>
<dbReference type="GO" id="GO:0045944">
    <property type="term" value="P:positive regulation of transcription by RNA polymerase II"/>
    <property type="evidence" value="ECO:0007669"/>
    <property type="project" value="TreeGrafter"/>
</dbReference>
<dbReference type="PANTHER" id="PTHR48249">
    <property type="entry name" value="MEDIATOR OF RNA POLYMERASE II TRANSCRIPTION SUBUNIT 13"/>
    <property type="match status" value="1"/>
</dbReference>
<name>W2RT27_CYPE1</name>
<dbReference type="InterPro" id="IPR021643">
    <property type="entry name" value="Mediator_Med13_N"/>
</dbReference>
<proteinExistence type="inferred from homology"/>
<feature type="compositionally biased region" description="Low complexity" evidence="12">
    <location>
        <begin position="654"/>
        <end position="666"/>
    </location>
</feature>
<dbReference type="Pfam" id="PF18296">
    <property type="entry name" value="MID_MedPIWI"/>
    <property type="match status" value="1"/>
</dbReference>
<feature type="domain" description="MID" evidence="15">
    <location>
        <begin position="861"/>
        <end position="915"/>
    </location>
</feature>